<dbReference type="HAMAP" id="MF_00135">
    <property type="entry name" value="PRAI"/>
    <property type="match status" value="1"/>
</dbReference>
<evidence type="ECO:0000256" key="4">
    <source>
        <dbReference type="ARBA" id="ARBA00022272"/>
    </source>
</evidence>
<accession>A0A9X4JUX8</accession>
<evidence type="ECO:0000256" key="8">
    <source>
        <dbReference type="ARBA" id="ARBA00023235"/>
    </source>
</evidence>
<evidence type="ECO:0000256" key="3">
    <source>
        <dbReference type="ARBA" id="ARBA00012572"/>
    </source>
</evidence>
<dbReference type="EC" id="5.3.1.24" evidence="3 9"/>
<dbReference type="InterPro" id="IPR001240">
    <property type="entry name" value="PRAI_dom"/>
</dbReference>
<dbReference type="EMBL" id="JAKOAV010000002">
    <property type="protein sequence ID" value="MDF9407136.1"/>
    <property type="molecule type" value="Genomic_DNA"/>
</dbReference>
<keyword evidence="8 9" id="KW-0413">Isomerase</keyword>
<evidence type="ECO:0000256" key="9">
    <source>
        <dbReference type="HAMAP-Rule" id="MF_00135"/>
    </source>
</evidence>
<gene>
    <name evidence="9" type="primary">trpF</name>
    <name evidence="11" type="ORF">L7E55_01985</name>
</gene>
<keyword evidence="5 9" id="KW-0028">Amino-acid biosynthesis</keyword>
<evidence type="ECO:0000259" key="10">
    <source>
        <dbReference type="Pfam" id="PF00697"/>
    </source>
</evidence>
<dbReference type="CDD" id="cd00405">
    <property type="entry name" value="PRAI"/>
    <property type="match status" value="1"/>
</dbReference>
<dbReference type="PANTHER" id="PTHR42894">
    <property type="entry name" value="N-(5'-PHOSPHORIBOSYL)ANTHRANILATE ISOMERASE"/>
    <property type="match status" value="1"/>
</dbReference>
<dbReference type="GO" id="GO:0000162">
    <property type="term" value="P:L-tryptophan biosynthetic process"/>
    <property type="evidence" value="ECO:0007669"/>
    <property type="project" value="UniProtKB-UniRule"/>
</dbReference>
<evidence type="ECO:0000313" key="11">
    <source>
        <dbReference type="EMBL" id="MDF9407136.1"/>
    </source>
</evidence>
<protein>
    <recommendedName>
        <fullName evidence="4 9">N-(5'-phosphoribosyl)anthranilate isomerase</fullName>
        <shortName evidence="9">PRAI</shortName>
        <ecNumber evidence="3 9">5.3.1.24</ecNumber>
    </recommendedName>
</protein>
<comment type="pathway">
    <text evidence="2 9">Amino-acid biosynthesis; L-tryptophan biosynthesis; L-tryptophan from chorismate: step 3/5.</text>
</comment>
<name>A0A9X4JUX8_9FIRM</name>
<dbReference type="GO" id="GO:0004640">
    <property type="term" value="F:phosphoribosylanthranilate isomerase activity"/>
    <property type="evidence" value="ECO:0007669"/>
    <property type="project" value="UniProtKB-UniRule"/>
</dbReference>
<keyword evidence="12" id="KW-1185">Reference proteome</keyword>
<evidence type="ECO:0000256" key="6">
    <source>
        <dbReference type="ARBA" id="ARBA00022822"/>
    </source>
</evidence>
<organism evidence="11 12">
    <name type="scientific">Pelotomaculum isophthalicicum JI</name>
    <dbReference type="NCBI Taxonomy" id="947010"/>
    <lineage>
        <taxon>Bacteria</taxon>
        <taxon>Bacillati</taxon>
        <taxon>Bacillota</taxon>
        <taxon>Clostridia</taxon>
        <taxon>Eubacteriales</taxon>
        <taxon>Desulfotomaculaceae</taxon>
        <taxon>Pelotomaculum</taxon>
    </lineage>
</organism>
<feature type="domain" description="N-(5'phosphoribosyl) anthranilate isomerase (PRAI)" evidence="10">
    <location>
        <begin position="7"/>
        <end position="224"/>
    </location>
</feature>
<dbReference type="AlphaFoldDB" id="A0A9X4JUX8"/>
<comment type="catalytic activity">
    <reaction evidence="1 9">
        <text>N-(5-phospho-beta-D-ribosyl)anthranilate = 1-(2-carboxyphenylamino)-1-deoxy-D-ribulose 5-phosphate</text>
        <dbReference type="Rhea" id="RHEA:21540"/>
        <dbReference type="ChEBI" id="CHEBI:18277"/>
        <dbReference type="ChEBI" id="CHEBI:58613"/>
        <dbReference type="EC" id="5.3.1.24"/>
    </reaction>
</comment>
<comment type="caution">
    <text evidence="11">The sequence shown here is derived from an EMBL/GenBank/DDBJ whole genome shotgun (WGS) entry which is preliminary data.</text>
</comment>
<keyword evidence="6 9" id="KW-0822">Tryptophan biosynthesis</keyword>
<dbReference type="Gene3D" id="3.20.20.70">
    <property type="entry name" value="Aldolase class I"/>
    <property type="match status" value="1"/>
</dbReference>
<evidence type="ECO:0000256" key="2">
    <source>
        <dbReference type="ARBA" id="ARBA00004664"/>
    </source>
</evidence>
<evidence type="ECO:0000256" key="5">
    <source>
        <dbReference type="ARBA" id="ARBA00022605"/>
    </source>
</evidence>
<reference evidence="11" key="1">
    <citation type="submission" date="2022-02" db="EMBL/GenBank/DDBJ databases">
        <authorList>
            <person name="Leng L."/>
        </authorList>
    </citation>
    <scope>NUCLEOTIDE SEQUENCE</scope>
    <source>
        <strain evidence="11">JI</strain>
    </source>
</reference>
<dbReference type="PANTHER" id="PTHR42894:SF1">
    <property type="entry name" value="N-(5'-PHOSPHORIBOSYL)ANTHRANILATE ISOMERASE"/>
    <property type="match status" value="1"/>
</dbReference>
<dbReference type="InterPro" id="IPR011060">
    <property type="entry name" value="RibuloseP-bd_barrel"/>
</dbReference>
<evidence type="ECO:0000256" key="7">
    <source>
        <dbReference type="ARBA" id="ARBA00023141"/>
    </source>
</evidence>
<keyword evidence="7 9" id="KW-0057">Aromatic amino acid biosynthesis</keyword>
<dbReference type="InterPro" id="IPR013785">
    <property type="entry name" value="Aldolase_TIM"/>
</dbReference>
<dbReference type="Proteomes" id="UP001154312">
    <property type="component" value="Unassembled WGS sequence"/>
</dbReference>
<dbReference type="Pfam" id="PF00697">
    <property type="entry name" value="PRAI"/>
    <property type="match status" value="1"/>
</dbReference>
<sequence>MKAGCRVKICGITNIEDAKLSAGEGADYIGVVIEVSYSPRSQTVKSAEPIFANAPVPAVALVHEMQPDRLTELVTCLKPFAVQFLSQDGAAMAGQLKKIAPGMEIWQSLFLPASGDSSSAFDCGTMLKQVEQCKEAGVDAVVLDTAAVINGVVRFGGTGTTGRWDQAAQVVADSTLPAFLAGGIKPENVREAVESVRPYGIDLCSGVELHTGIKSLAKLRSLMEEVQKAGGINKC</sequence>
<evidence type="ECO:0000256" key="1">
    <source>
        <dbReference type="ARBA" id="ARBA00001164"/>
    </source>
</evidence>
<dbReference type="SUPFAM" id="SSF51366">
    <property type="entry name" value="Ribulose-phoshate binding barrel"/>
    <property type="match status" value="1"/>
</dbReference>
<dbReference type="InterPro" id="IPR044643">
    <property type="entry name" value="TrpF_fam"/>
</dbReference>
<dbReference type="RefSeq" id="WP_277442312.1">
    <property type="nucleotide sequence ID" value="NZ_JAKOAV010000002.1"/>
</dbReference>
<proteinExistence type="inferred from homology"/>
<evidence type="ECO:0000313" key="12">
    <source>
        <dbReference type="Proteomes" id="UP001154312"/>
    </source>
</evidence>
<comment type="similarity">
    <text evidence="9">Belongs to the TrpF family.</text>
</comment>